<sequence>MNKLSIPAWLVLVYGAWIALGTALLKLPIAAHQPVSWIDAFFTAVSAVTVTGLIVVDTSSAWTLFGQGVIMALIQFGGLGLITFAVFVLAAIGARIDVSKQRYLAEELNVDTMGGLIPFVKRILGIFIVCELLGMALIATQFVPEYGWGMGLWHSLFHSISAFNNAGFSTFSDSLMGWVGNPVIIWTISLQFILSGLGFLVLSELFRIRRWRRLSLHTRLMLIGTPLLIIVGVGGYAALEWTNPATLGSLDGTFARLQASWFEGVTPRTAGFNAMDTAGVTDATALLTMVLMFIGGGATSTAGGIKVTTAFVLLLATIAFFRRSGVIHVQRNEIGPSAGLKVMALLFVGLMLIFTALFVLILTQELDFLDAAFEVFSAFGTVGLSRGATGALDTLGKLTICVVMFLGRLGPLTLGFMLATKTPPRLHYPEGKVYLG</sequence>
<dbReference type="RefSeq" id="WP_284371603.1">
    <property type="nucleotide sequence ID" value="NZ_BSNJ01000003.1"/>
</dbReference>
<keyword evidence="4" id="KW-0633">Potassium transport</keyword>
<feature type="transmembrane region" description="Helical" evidence="10">
    <location>
        <begin position="37"/>
        <end position="56"/>
    </location>
</feature>
<evidence type="ECO:0000256" key="2">
    <source>
        <dbReference type="ARBA" id="ARBA00022448"/>
    </source>
</evidence>
<evidence type="ECO:0000256" key="4">
    <source>
        <dbReference type="ARBA" id="ARBA00022538"/>
    </source>
</evidence>
<feature type="transmembrane region" description="Helical" evidence="10">
    <location>
        <begin position="290"/>
        <end position="321"/>
    </location>
</feature>
<comment type="subcellular location">
    <subcellularLocation>
        <location evidence="1">Cell membrane</location>
        <topology evidence="1">Multi-pass membrane protein</topology>
    </subcellularLocation>
</comment>
<feature type="transmembrane region" description="Helical" evidence="10">
    <location>
        <begin position="183"/>
        <end position="208"/>
    </location>
</feature>
<dbReference type="PANTHER" id="PTHR32024:SF1">
    <property type="entry name" value="KTR SYSTEM POTASSIUM UPTAKE PROTEIN B"/>
    <property type="match status" value="1"/>
</dbReference>
<feature type="transmembrane region" description="Helical" evidence="10">
    <location>
        <begin position="220"/>
        <end position="239"/>
    </location>
</feature>
<organism evidence="11 12">
    <name type="scientific">Algimonas porphyrae</name>
    <dbReference type="NCBI Taxonomy" id="1128113"/>
    <lineage>
        <taxon>Bacteria</taxon>
        <taxon>Pseudomonadati</taxon>
        <taxon>Pseudomonadota</taxon>
        <taxon>Alphaproteobacteria</taxon>
        <taxon>Maricaulales</taxon>
        <taxon>Robiginitomaculaceae</taxon>
        <taxon>Algimonas</taxon>
    </lineage>
</organism>
<dbReference type="Proteomes" id="UP001161390">
    <property type="component" value="Unassembled WGS sequence"/>
</dbReference>
<comment type="caution">
    <text evidence="11">The sequence shown here is derived from an EMBL/GenBank/DDBJ whole genome shotgun (WGS) entry which is preliminary data.</text>
</comment>
<feature type="transmembrane region" description="Helical" evidence="10">
    <location>
        <begin position="342"/>
        <end position="362"/>
    </location>
</feature>
<evidence type="ECO:0000313" key="11">
    <source>
        <dbReference type="EMBL" id="GLQ20761.1"/>
    </source>
</evidence>
<name>A0ABQ5UZZ7_9PROT</name>
<evidence type="ECO:0000256" key="7">
    <source>
        <dbReference type="ARBA" id="ARBA00022989"/>
    </source>
</evidence>
<keyword evidence="5 10" id="KW-0812">Transmembrane</keyword>
<evidence type="ECO:0000256" key="8">
    <source>
        <dbReference type="ARBA" id="ARBA00023065"/>
    </source>
</evidence>
<keyword evidence="6" id="KW-0630">Potassium</keyword>
<reference evidence="11" key="1">
    <citation type="journal article" date="2014" name="Int. J. Syst. Evol. Microbiol.">
        <title>Complete genome of a new Firmicutes species belonging to the dominant human colonic microbiota ('Ruminococcus bicirculans') reveals two chromosomes and a selective capacity to utilize plant glucans.</title>
        <authorList>
            <consortium name="NISC Comparative Sequencing Program"/>
            <person name="Wegmann U."/>
            <person name="Louis P."/>
            <person name="Goesmann A."/>
            <person name="Henrissat B."/>
            <person name="Duncan S.H."/>
            <person name="Flint H.J."/>
        </authorList>
    </citation>
    <scope>NUCLEOTIDE SEQUENCE</scope>
    <source>
        <strain evidence="11">NBRC 108216</strain>
    </source>
</reference>
<keyword evidence="3" id="KW-1003">Cell membrane</keyword>
<evidence type="ECO:0000256" key="1">
    <source>
        <dbReference type="ARBA" id="ARBA00004651"/>
    </source>
</evidence>
<feature type="transmembrane region" description="Helical" evidence="10">
    <location>
        <begin position="123"/>
        <end position="143"/>
    </location>
</feature>
<dbReference type="PANTHER" id="PTHR32024">
    <property type="entry name" value="TRK SYSTEM POTASSIUM UPTAKE PROTEIN TRKG-RELATED"/>
    <property type="match status" value="1"/>
</dbReference>
<gene>
    <name evidence="11" type="primary">yubG</name>
    <name evidence="11" type="ORF">GCM10007854_17160</name>
</gene>
<evidence type="ECO:0000256" key="10">
    <source>
        <dbReference type="SAM" id="Phobius"/>
    </source>
</evidence>
<dbReference type="NCBIfam" id="TIGR00933">
    <property type="entry name" value="2a38"/>
    <property type="match status" value="1"/>
</dbReference>
<reference evidence="11" key="2">
    <citation type="submission" date="2023-01" db="EMBL/GenBank/DDBJ databases">
        <title>Draft genome sequence of Algimonas porphyrae strain NBRC 108216.</title>
        <authorList>
            <person name="Sun Q."/>
            <person name="Mori K."/>
        </authorList>
    </citation>
    <scope>NUCLEOTIDE SEQUENCE</scope>
    <source>
        <strain evidence="11">NBRC 108216</strain>
    </source>
</reference>
<keyword evidence="9 10" id="KW-0472">Membrane</keyword>
<keyword evidence="2" id="KW-0813">Transport</keyword>
<feature type="transmembrane region" description="Helical" evidence="10">
    <location>
        <begin position="6"/>
        <end position="25"/>
    </location>
</feature>
<evidence type="ECO:0000313" key="12">
    <source>
        <dbReference type="Proteomes" id="UP001161390"/>
    </source>
</evidence>
<feature type="transmembrane region" description="Helical" evidence="10">
    <location>
        <begin position="368"/>
        <end position="386"/>
    </location>
</feature>
<proteinExistence type="predicted"/>
<keyword evidence="8" id="KW-0406">Ion transport</keyword>
<evidence type="ECO:0000256" key="5">
    <source>
        <dbReference type="ARBA" id="ARBA00022692"/>
    </source>
</evidence>
<evidence type="ECO:0000256" key="6">
    <source>
        <dbReference type="ARBA" id="ARBA00022958"/>
    </source>
</evidence>
<dbReference type="Pfam" id="PF02386">
    <property type="entry name" value="TrkH"/>
    <property type="match status" value="1"/>
</dbReference>
<dbReference type="InterPro" id="IPR003445">
    <property type="entry name" value="Cat_transpt"/>
</dbReference>
<dbReference type="EMBL" id="BSNJ01000003">
    <property type="protein sequence ID" value="GLQ20761.1"/>
    <property type="molecule type" value="Genomic_DNA"/>
</dbReference>
<evidence type="ECO:0000256" key="3">
    <source>
        <dbReference type="ARBA" id="ARBA00022475"/>
    </source>
</evidence>
<keyword evidence="7 10" id="KW-1133">Transmembrane helix</keyword>
<dbReference type="InterPro" id="IPR004772">
    <property type="entry name" value="TrkH"/>
</dbReference>
<evidence type="ECO:0000256" key="9">
    <source>
        <dbReference type="ARBA" id="ARBA00023136"/>
    </source>
</evidence>
<keyword evidence="12" id="KW-1185">Reference proteome</keyword>
<accession>A0ABQ5UZZ7</accession>
<feature type="transmembrane region" description="Helical" evidence="10">
    <location>
        <begin position="398"/>
        <end position="419"/>
    </location>
</feature>
<feature type="transmembrane region" description="Helical" evidence="10">
    <location>
        <begin position="68"/>
        <end position="92"/>
    </location>
</feature>
<protein>
    <submittedName>
        <fullName evidence="11">Ktr system potassium transporter B</fullName>
    </submittedName>
</protein>